<dbReference type="EMBL" id="QKYT01000153">
    <property type="protein sequence ID" value="RIA91395.1"/>
    <property type="molecule type" value="Genomic_DNA"/>
</dbReference>
<name>A0A397T515_9GLOM</name>
<keyword evidence="3" id="KW-1185">Reference proteome</keyword>
<accession>A0A397T515</accession>
<reference evidence="2 3" key="1">
    <citation type="submission" date="2018-06" db="EMBL/GenBank/DDBJ databases">
        <title>Comparative genomics reveals the genomic features of Rhizophagus irregularis, R. cerebriforme, R. diaphanum and Gigaspora rosea, and their symbiotic lifestyle signature.</title>
        <authorList>
            <person name="Morin E."/>
            <person name="San Clemente H."/>
            <person name="Chen E.C.H."/>
            <person name="De La Providencia I."/>
            <person name="Hainaut M."/>
            <person name="Kuo A."/>
            <person name="Kohler A."/>
            <person name="Murat C."/>
            <person name="Tang N."/>
            <person name="Roy S."/>
            <person name="Loubradou J."/>
            <person name="Henrissat B."/>
            <person name="Grigoriev I.V."/>
            <person name="Corradi N."/>
            <person name="Roux C."/>
            <person name="Martin F.M."/>
        </authorList>
    </citation>
    <scope>NUCLEOTIDE SEQUENCE [LARGE SCALE GENOMIC DNA]</scope>
    <source>
        <strain evidence="2 3">DAOM 227022</strain>
    </source>
</reference>
<gene>
    <name evidence="2" type="ORF">C1645_805216</name>
</gene>
<evidence type="ECO:0000313" key="3">
    <source>
        <dbReference type="Proteomes" id="UP000265703"/>
    </source>
</evidence>
<feature type="region of interest" description="Disordered" evidence="1">
    <location>
        <begin position="8"/>
        <end position="58"/>
    </location>
</feature>
<protein>
    <submittedName>
        <fullName evidence="2">Uncharacterized protein</fullName>
    </submittedName>
</protein>
<feature type="compositionally biased region" description="Pro residues" evidence="1">
    <location>
        <begin position="25"/>
        <end position="50"/>
    </location>
</feature>
<comment type="caution">
    <text evidence="2">The sequence shown here is derived from an EMBL/GenBank/DDBJ whole genome shotgun (WGS) entry which is preliminary data.</text>
</comment>
<dbReference type="AlphaFoldDB" id="A0A397T515"/>
<organism evidence="2 3">
    <name type="scientific">Glomus cerebriforme</name>
    <dbReference type="NCBI Taxonomy" id="658196"/>
    <lineage>
        <taxon>Eukaryota</taxon>
        <taxon>Fungi</taxon>
        <taxon>Fungi incertae sedis</taxon>
        <taxon>Mucoromycota</taxon>
        <taxon>Glomeromycotina</taxon>
        <taxon>Glomeromycetes</taxon>
        <taxon>Glomerales</taxon>
        <taxon>Glomeraceae</taxon>
        <taxon>Glomus</taxon>
    </lineage>
</organism>
<evidence type="ECO:0000313" key="2">
    <source>
        <dbReference type="EMBL" id="RIA91395.1"/>
    </source>
</evidence>
<proteinExistence type="predicted"/>
<sequence length="208" mass="22859">MILSGIYFGKAPPSPSTTTTLPSSTLPPSPPPPLPPIPPQEQPLPAIPLPPKDEPEPKPNVPLCDLPCLSLNLSLIYCGGDIFPPDTVLADTFPRTYRINNDPKLARCECNLKFYDDLAKCISCYSTPKNIITLEPLYEYKGTCQDLGVPFGTPPPTRFDIPTYNVGLSLIHYSMPSIPLGDSFILLNLLDNLPNMNCVTCYQKPKCR</sequence>
<dbReference type="Proteomes" id="UP000265703">
    <property type="component" value="Unassembled WGS sequence"/>
</dbReference>
<evidence type="ECO:0000256" key="1">
    <source>
        <dbReference type="SAM" id="MobiDB-lite"/>
    </source>
</evidence>
<dbReference type="OrthoDB" id="2433628at2759"/>